<feature type="domain" description="Transcriptional regulator SgrR N-terminal HTH" evidence="3">
    <location>
        <begin position="5"/>
        <end position="106"/>
    </location>
</feature>
<reference evidence="4" key="2">
    <citation type="submission" date="2020-09" db="EMBL/GenBank/DDBJ databases">
        <authorList>
            <person name="Sun Q."/>
            <person name="Zhou Y."/>
        </authorList>
    </citation>
    <scope>NUCLEOTIDE SEQUENCE</scope>
    <source>
        <strain evidence="4">CGMCC 1.12698</strain>
    </source>
</reference>
<dbReference type="Gene3D" id="3.40.190.10">
    <property type="entry name" value="Periplasmic binding protein-like II"/>
    <property type="match status" value="1"/>
</dbReference>
<evidence type="ECO:0000259" key="2">
    <source>
        <dbReference type="Pfam" id="PF00496"/>
    </source>
</evidence>
<dbReference type="Pfam" id="PF12793">
    <property type="entry name" value="SgrR_N"/>
    <property type="match status" value="1"/>
</dbReference>
<keyword evidence="5" id="KW-1185">Reference proteome</keyword>
<evidence type="ECO:0000313" key="5">
    <source>
        <dbReference type="Proteomes" id="UP000605259"/>
    </source>
</evidence>
<dbReference type="GO" id="GO:1904680">
    <property type="term" value="F:peptide transmembrane transporter activity"/>
    <property type="evidence" value="ECO:0007669"/>
    <property type="project" value="TreeGrafter"/>
</dbReference>
<dbReference type="Gene3D" id="3.10.105.10">
    <property type="entry name" value="Dipeptide-binding Protein, Domain 3"/>
    <property type="match status" value="1"/>
</dbReference>
<dbReference type="InterPro" id="IPR000914">
    <property type="entry name" value="SBP_5_dom"/>
</dbReference>
<dbReference type="GO" id="GO:0003677">
    <property type="term" value="F:DNA binding"/>
    <property type="evidence" value="ECO:0007669"/>
    <property type="project" value="UniProtKB-KW"/>
</dbReference>
<reference evidence="4" key="1">
    <citation type="journal article" date="2014" name="Int. J. Syst. Evol. Microbiol.">
        <title>Complete genome sequence of Corynebacterium casei LMG S-19264T (=DSM 44701T), isolated from a smear-ripened cheese.</title>
        <authorList>
            <consortium name="US DOE Joint Genome Institute (JGI-PGF)"/>
            <person name="Walter F."/>
            <person name="Albersmeier A."/>
            <person name="Kalinowski J."/>
            <person name="Ruckert C."/>
        </authorList>
    </citation>
    <scope>NUCLEOTIDE SEQUENCE</scope>
    <source>
        <strain evidence="4">CGMCC 1.12698</strain>
    </source>
</reference>
<dbReference type="SUPFAM" id="SSF53850">
    <property type="entry name" value="Periplasmic binding protein-like II"/>
    <property type="match status" value="1"/>
</dbReference>
<evidence type="ECO:0000256" key="1">
    <source>
        <dbReference type="ARBA" id="ARBA00023125"/>
    </source>
</evidence>
<dbReference type="InterPro" id="IPR025370">
    <property type="entry name" value="SgrR_HTH_N"/>
</dbReference>
<dbReference type="AlphaFoldDB" id="A0A917ENS3"/>
<comment type="caution">
    <text evidence="4">The sequence shown here is derived from an EMBL/GenBank/DDBJ whole genome shotgun (WGS) entry which is preliminary data.</text>
</comment>
<accession>A0A917ENS3</accession>
<dbReference type="PANTHER" id="PTHR30290">
    <property type="entry name" value="PERIPLASMIC BINDING COMPONENT OF ABC TRANSPORTER"/>
    <property type="match status" value="1"/>
</dbReference>
<dbReference type="InterPro" id="IPR039424">
    <property type="entry name" value="SBP_5"/>
</dbReference>
<proteinExistence type="predicted"/>
<gene>
    <name evidence="4" type="ORF">GCM10007140_08480</name>
</gene>
<evidence type="ECO:0000313" key="4">
    <source>
        <dbReference type="EMBL" id="GGE60470.1"/>
    </source>
</evidence>
<dbReference type="EMBL" id="BMFK01000001">
    <property type="protein sequence ID" value="GGE60470.1"/>
    <property type="molecule type" value="Genomic_DNA"/>
</dbReference>
<organism evidence="4 5">
    <name type="scientific">Priestia taiwanensis</name>
    <dbReference type="NCBI Taxonomy" id="1347902"/>
    <lineage>
        <taxon>Bacteria</taxon>
        <taxon>Bacillati</taxon>
        <taxon>Bacillota</taxon>
        <taxon>Bacilli</taxon>
        <taxon>Bacillales</taxon>
        <taxon>Bacillaceae</taxon>
        <taxon>Priestia</taxon>
    </lineage>
</organism>
<sequence length="587" mass="69667">MVTLEHYVRLWLAQEAHVRCGVAYDISLQLISDKLFCTIRNSKLIIKKMEEAGWIVWIPGKGRGNSSKITFLKNTEQLIFSKAQELVKQGNIKAANKVIDTYQTMFGTLRLQFDTWIHTLFGYHVERENDAQYDVLRLRMELGHTQLDPVHITLRSECHFVKHICDTLVHFNCTTNTIEPHIVFHWEKSMDSLEWTFYIRKGITFHHGKKLDAHDILYTFERFLFHEDNKYKWLLENVESMQVIQTHCFKIKLKKENALFLHFLSDEHLSILPKEEFERNLDTDLIGTGSFQLLRNDDSMFVIQAYEHYFRERSFLDRIEIWNMEEDNYLDDISFGMTEHHEGDSSWKHHIQRETNVTYISLNANKSGPMQNKYFRKALQQIINRDKLIEQLRDFRGERAPSFISSPGDKNELYTVEYLLERSNYQGELLHIVTFADKDHMEDCTWIQEECAKYGINIEPKFVCAEELLQPLTLQYADLIHESATIGGQVELSFLHLLLSSSGPVYHHIGSSMREWMCHHIQELLAMEKEERNRMFNEMEYILIDEGNLLPLYRHNVHIEHHETVQNVQLNAEGWIDFHHIWFKERK</sequence>
<evidence type="ECO:0000259" key="3">
    <source>
        <dbReference type="Pfam" id="PF12793"/>
    </source>
</evidence>
<dbReference type="GO" id="GO:0015833">
    <property type="term" value="P:peptide transport"/>
    <property type="evidence" value="ECO:0007669"/>
    <property type="project" value="TreeGrafter"/>
</dbReference>
<keyword evidence="1" id="KW-0238">DNA-binding</keyword>
<dbReference type="Proteomes" id="UP000605259">
    <property type="component" value="Unassembled WGS sequence"/>
</dbReference>
<dbReference type="Pfam" id="PF00496">
    <property type="entry name" value="SBP_bac_5"/>
    <property type="match status" value="1"/>
</dbReference>
<feature type="domain" description="Solute-binding protein family 5" evidence="2">
    <location>
        <begin position="178"/>
        <end position="471"/>
    </location>
</feature>
<protein>
    <submittedName>
        <fullName evidence="4">Peptide-binding protein</fullName>
    </submittedName>
</protein>
<name>A0A917ENS3_9BACI</name>
<dbReference type="PANTHER" id="PTHR30290:SF72">
    <property type="entry name" value="HTH-TYPE TRANSCRIPTIONAL REGULATOR SGRR"/>
    <property type="match status" value="1"/>
</dbReference>
<dbReference type="RefSeq" id="WP_188387175.1">
    <property type="nucleotide sequence ID" value="NZ_BMFK01000001.1"/>
</dbReference>